<evidence type="ECO:0000313" key="19">
    <source>
        <dbReference type="EMBL" id="KAE8282412.1"/>
    </source>
</evidence>
<evidence type="ECO:0000256" key="9">
    <source>
        <dbReference type="ARBA" id="ARBA00022989"/>
    </source>
</evidence>
<evidence type="ECO:0000256" key="15">
    <source>
        <dbReference type="ARBA" id="ARBA00046146"/>
    </source>
</evidence>
<dbReference type="InterPro" id="IPR008983">
    <property type="entry name" value="Tumour_necrosis_fac-like_dom"/>
</dbReference>
<evidence type="ECO:0000256" key="12">
    <source>
        <dbReference type="ARBA" id="ARBA00029751"/>
    </source>
</evidence>
<evidence type="ECO:0000256" key="11">
    <source>
        <dbReference type="ARBA" id="ARBA00023157"/>
    </source>
</evidence>
<evidence type="ECO:0000256" key="13">
    <source>
        <dbReference type="ARBA" id="ARBA00033253"/>
    </source>
</evidence>
<dbReference type="PANTHER" id="PTHR11471:SF23">
    <property type="entry name" value="TUMOR NECROSIS FACTOR"/>
    <property type="match status" value="1"/>
</dbReference>
<accession>A0A6G0HTR6</accession>
<evidence type="ECO:0000259" key="18">
    <source>
        <dbReference type="PROSITE" id="PS50049"/>
    </source>
</evidence>
<sequence length="358" mass="40057">MQKFSSKLTTALLTFTLCLAAVLAAAAIIGSTRQAKVETQEEDNSDVHRTLRQMSNTRAAIHLRGHYNQSRTTSVEWENQVDHSYSQGGLKLVNNEIVIPRNGLYFIYSQASFSVNCSSTDGSDPMVHLSHTVKRLSDTYGHKNTYVTILHSIRTACQKTASNNPDEDGNWFSTIYMGAVFSLNAEDKLKTVMEESMLKNLENDVGETFFGEYNSNLTTSVEWENQVDQSYSQGGLKLVNNEIVIPRDGLYFIYSQASFSVNCSSTDGLDPMVHLSHTVKRSSDTYGRKNTYETILHSVRTACQKTASNNPDEDGNWFSTIYMGAVFSLNRGDKLKTVMEESMLKMLLLAQKQSHALL</sequence>
<dbReference type="InterPro" id="IPR006052">
    <property type="entry name" value="TNF_dom"/>
</dbReference>
<dbReference type="CDD" id="cd00184">
    <property type="entry name" value="TNF"/>
    <property type="match status" value="2"/>
</dbReference>
<feature type="domain" description="THD" evidence="18">
    <location>
        <begin position="59"/>
        <end position="215"/>
    </location>
</feature>
<keyword evidence="20" id="KW-1185">Reference proteome</keyword>
<evidence type="ECO:0000256" key="16">
    <source>
        <dbReference type="ARBA" id="ARBA00046860"/>
    </source>
</evidence>
<evidence type="ECO:0000256" key="6">
    <source>
        <dbReference type="ARBA" id="ARBA00022692"/>
    </source>
</evidence>
<evidence type="ECO:0000256" key="4">
    <source>
        <dbReference type="ARBA" id="ARBA00018403"/>
    </source>
</evidence>
<evidence type="ECO:0000256" key="7">
    <source>
        <dbReference type="ARBA" id="ARBA00022729"/>
    </source>
</evidence>
<dbReference type="SUPFAM" id="SSF49842">
    <property type="entry name" value="TNF-like"/>
    <property type="match status" value="2"/>
</dbReference>
<gene>
    <name evidence="19" type="ORF">D5F01_LYC19818</name>
</gene>
<dbReference type="PRINTS" id="PR01236">
    <property type="entry name" value="TNFBETA"/>
</dbReference>
<dbReference type="GO" id="GO:0005615">
    <property type="term" value="C:extracellular space"/>
    <property type="evidence" value="ECO:0007669"/>
    <property type="project" value="UniProtKB-KW"/>
</dbReference>
<evidence type="ECO:0000256" key="8">
    <source>
        <dbReference type="ARBA" id="ARBA00022968"/>
    </source>
</evidence>
<keyword evidence="9" id="KW-1133">Transmembrane helix</keyword>
<evidence type="ECO:0000313" key="20">
    <source>
        <dbReference type="Proteomes" id="UP000424527"/>
    </source>
</evidence>
<dbReference type="EMBL" id="REGW02000019">
    <property type="protein sequence ID" value="KAE8282412.1"/>
    <property type="molecule type" value="Genomic_DNA"/>
</dbReference>
<evidence type="ECO:0000256" key="17">
    <source>
        <dbReference type="SAM" id="SignalP"/>
    </source>
</evidence>
<keyword evidence="6" id="KW-0812">Transmembrane</keyword>
<organism evidence="19 20">
    <name type="scientific">Larimichthys crocea</name>
    <name type="common">Large yellow croaker</name>
    <name type="synonym">Pseudosciaena crocea</name>
    <dbReference type="NCBI Taxonomy" id="215358"/>
    <lineage>
        <taxon>Eukaryota</taxon>
        <taxon>Metazoa</taxon>
        <taxon>Chordata</taxon>
        <taxon>Craniata</taxon>
        <taxon>Vertebrata</taxon>
        <taxon>Euteleostomi</taxon>
        <taxon>Actinopterygii</taxon>
        <taxon>Neopterygii</taxon>
        <taxon>Teleostei</taxon>
        <taxon>Neoteleostei</taxon>
        <taxon>Acanthomorphata</taxon>
        <taxon>Eupercaria</taxon>
        <taxon>Sciaenidae</taxon>
        <taxon>Larimichthys</taxon>
    </lineage>
</organism>
<evidence type="ECO:0000256" key="5">
    <source>
        <dbReference type="ARBA" id="ARBA00022514"/>
    </source>
</evidence>
<proteinExistence type="inferred from homology"/>
<dbReference type="PROSITE" id="PS50049">
    <property type="entry name" value="THD_2"/>
    <property type="match status" value="2"/>
</dbReference>
<comment type="subunit">
    <text evidence="16">Homotrimer, and heterotrimer of either two LTB and one LTA subunits or (less prevalent) two LTA and one LTB subunits. Interacts with TNFRSF14.</text>
</comment>
<feature type="chain" id="PRO_5026219562" description="Lymphotoxin-alpha" evidence="17">
    <location>
        <begin position="21"/>
        <end position="358"/>
    </location>
</feature>
<comment type="caution">
    <text evidence="19">The sequence shown here is derived from an EMBL/GenBank/DDBJ whole genome shotgun (WGS) entry which is preliminary data.</text>
</comment>
<evidence type="ECO:0000256" key="14">
    <source>
        <dbReference type="ARBA" id="ARBA00033263"/>
    </source>
</evidence>
<dbReference type="PRINTS" id="PR01234">
    <property type="entry name" value="TNECROSISFCT"/>
</dbReference>
<keyword evidence="11" id="KW-1015">Disulfide bond</keyword>
<comment type="subcellular location">
    <subcellularLocation>
        <location evidence="1">Membrane</location>
        <topology evidence="1">Single-pass type II membrane protein</topology>
    </subcellularLocation>
</comment>
<name>A0A6G0HTR6_LARCR</name>
<dbReference type="SMART" id="SM00207">
    <property type="entry name" value="TNF"/>
    <property type="match status" value="2"/>
</dbReference>
<keyword evidence="5" id="KW-0202">Cytokine</keyword>
<feature type="domain" description="THD" evidence="18">
    <location>
        <begin position="209"/>
        <end position="358"/>
    </location>
</feature>
<keyword evidence="7 17" id="KW-0732">Signal</keyword>
<comment type="function">
    <text evidence="15">Cytokine that in its homotrimeric form binds to TNFRSF1A/TNFR1, TNFRSF1B/TNFBR and TNFRSF14/HVEM. In its heterotrimeric form with LTB binds to TNFRSF3/LTBR. Lymphotoxin is produced by lymphocytes and is cytotoxic for a wide range of tumor cells in vitro and in vivo.</text>
</comment>
<dbReference type="AlphaFoldDB" id="A0A6G0HTR6"/>
<comment type="similarity">
    <text evidence="2">Belongs to the tumor necrosis factor family.</text>
</comment>
<dbReference type="InterPro" id="IPR002960">
    <property type="entry name" value="TNF_beta"/>
</dbReference>
<feature type="signal peptide" evidence="17">
    <location>
        <begin position="1"/>
        <end position="20"/>
    </location>
</feature>
<evidence type="ECO:0000256" key="3">
    <source>
        <dbReference type="ARBA" id="ARBA00013893"/>
    </source>
</evidence>
<evidence type="ECO:0000256" key="1">
    <source>
        <dbReference type="ARBA" id="ARBA00004606"/>
    </source>
</evidence>
<dbReference type="PANTHER" id="PTHR11471">
    <property type="entry name" value="TUMOR NECROSIS FACTOR FAMILY MEMBER"/>
    <property type="match status" value="1"/>
</dbReference>
<protein>
    <recommendedName>
        <fullName evidence="4">Lymphotoxin-alpha</fullName>
    </recommendedName>
    <alternativeName>
        <fullName evidence="12">TNF-alpha</fullName>
    </alternativeName>
    <alternativeName>
        <fullName evidence="13">TNF-beta</fullName>
    </alternativeName>
    <alternativeName>
        <fullName evidence="3">Tumor necrosis factor</fullName>
    </alternativeName>
    <alternativeName>
        <fullName evidence="14">Tumor necrosis factor ligand superfamily member 1</fullName>
    </alternativeName>
</protein>
<dbReference type="Proteomes" id="UP000424527">
    <property type="component" value="Unassembled WGS sequence"/>
</dbReference>
<dbReference type="Pfam" id="PF00229">
    <property type="entry name" value="TNF"/>
    <property type="match status" value="2"/>
</dbReference>
<keyword evidence="10" id="KW-0472">Membrane</keyword>
<dbReference type="GO" id="GO:0016020">
    <property type="term" value="C:membrane"/>
    <property type="evidence" value="ECO:0007669"/>
    <property type="project" value="UniProtKB-SubCell"/>
</dbReference>
<keyword evidence="8" id="KW-0735">Signal-anchor</keyword>
<dbReference type="GO" id="GO:0005164">
    <property type="term" value="F:tumor necrosis factor receptor binding"/>
    <property type="evidence" value="ECO:0007669"/>
    <property type="project" value="InterPro"/>
</dbReference>
<reference evidence="19 20" key="1">
    <citation type="submission" date="2019-07" db="EMBL/GenBank/DDBJ databases">
        <title>Chromosome genome assembly for large yellow croaker.</title>
        <authorList>
            <person name="Xiao S."/>
        </authorList>
    </citation>
    <scope>NUCLEOTIDE SEQUENCE [LARGE SCALE GENOMIC DNA]</scope>
    <source>
        <strain evidence="19">JMULYC20181020</strain>
        <tissue evidence="19">Muscle</tissue>
    </source>
</reference>
<dbReference type="Gene3D" id="2.60.120.40">
    <property type="match status" value="2"/>
</dbReference>
<evidence type="ECO:0000256" key="10">
    <source>
        <dbReference type="ARBA" id="ARBA00023136"/>
    </source>
</evidence>
<dbReference type="GO" id="GO:0006955">
    <property type="term" value="P:immune response"/>
    <property type="evidence" value="ECO:0007669"/>
    <property type="project" value="InterPro"/>
</dbReference>
<dbReference type="GO" id="GO:0005125">
    <property type="term" value="F:cytokine activity"/>
    <property type="evidence" value="ECO:0007669"/>
    <property type="project" value="UniProtKB-KW"/>
</dbReference>
<dbReference type="InterPro" id="IPR006053">
    <property type="entry name" value="TNF"/>
</dbReference>
<evidence type="ECO:0000256" key="2">
    <source>
        <dbReference type="ARBA" id="ARBA00008670"/>
    </source>
</evidence>